<evidence type="ECO:0000313" key="1">
    <source>
        <dbReference type="EMBL" id="PXX42040.1"/>
    </source>
</evidence>
<keyword evidence="2" id="KW-1185">Reference proteome</keyword>
<gene>
    <name evidence="1" type="ORF">DFR42_106219</name>
</gene>
<accession>A0A318J2V1</accession>
<name>A0A318J2V1_9BURK</name>
<protein>
    <submittedName>
        <fullName evidence="1">Uncharacterized protein</fullName>
    </submittedName>
</protein>
<evidence type="ECO:0000313" key="2">
    <source>
        <dbReference type="Proteomes" id="UP000247792"/>
    </source>
</evidence>
<comment type="caution">
    <text evidence="1">The sequence shown here is derived from an EMBL/GenBank/DDBJ whole genome shotgun (WGS) entry which is preliminary data.</text>
</comment>
<organism evidence="1 2">
    <name type="scientific">Undibacterium pigrum</name>
    <dbReference type="NCBI Taxonomy" id="401470"/>
    <lineage>
        <taxon>Bacteria</taxon>
        <taxon>Pseudomonadati</taxon>
        <taxon>Pseudomonadota</taxon>
        <taxon>Betaproteobacteria</taxon>
        <taxon>Burkholderiales</taxon>
        <taxon>Oxalobacteraceae</taxon>
        <taxon>Undibacterium</taxon>
    </lineage>
</organism>
<reference evidence="1 2" key="1">
    <citation type="submission" date="2018-05" db="EMBL/GenBank/DDBJ databases">
        <title>Genomic Encyclopedia of Type Strains, Phase IV (KMG-IV): sequencing the most valuable type-strain genomes for metagenomic binning, comparative biology and taxonomic classification.</title>
        <authorList>
            <person name="Goeker M."/>
        </authorList>
    </citation>
    <scope>NUCLEOTIDE SEQUENCE [LARGE SCALE GENOMIC DNA]</scope>
    <source>
        <strain evidence="1 2">DSM 19792</strain>
    </source>
</reference>
<proteinExistence type="predicted"/>
<dbReference type="Proteomes" id="UP000247792">
    <property type="component" value="Unassembled WGS sequence"/>
</dbReference>
<sequence length="101" mass="11623">MDNFQGVFVCEGLILGCNKDVIEFLLACDNNLIVVHRHDVFSNASPENFNPIKQIVNLTIDLVSCFFLSKKQFLFFCLFNSQIQSENVNNYAYLSIFFTKI</sequence>
<dbReference type="AlphaFoldDB" id="A0A318J2V1"/>
<dbReference type="EMBL" id="QJKB01000006">
    <property type="protein sequence ID" value="PXX42040.1"/>
    <property type="molecule type" value="Genomic_DNA"/>
</dbReference>